<dbReference type="Pfam" id="PF00027">
    <property type="entry name" value="cNMP_binding"/>
    <property type="match status" value="1"/>
</dbReference>
<dbReference type="KEGG" id="dae:Dtox_2928"/>
<dbReference type="CDD" id="cd00038">
    <property type="entry name" value="CAP_ED"/>
    <property type="match status" value="1"/>
</dbReference>
<dbReference type="PANTHER" id="PTHR24567:SF74">
    <property type="entry name" value="HTH-TYPE TRANSCRIPTIONAL REGULATOR ARCR"/>
    <property type="match status" value="1"/>
</dbReference>
<gene>
    <name evidence="6" type="ordered locus">Dtox_2928</name>
</gene>
<dbReference type="STRING" id="485916.Dtox_2928"/>
<dbReference type="Gene3D" id="1.10.10.10">
    <property type="entry name" value="Winged helix-like DNA-binding domain superfamily/Winged helix DNA-binding domain"/>
    <property type="match status" value="1"/>
</dbReference>
<keyword evidence="2" id="KW-0238">DNA-binding</keyword>
<dbReference type="SUPFAM" id="SSF46785">
    <property type="entry name" value="Winged helix' DNA-binding domain"/>
    <property type="match status" value="1"/>
</dbReference>
<feature type="domain" description="Cyclic nucleotide-binding" evidence="4">
    <location>
        <begin position="21"/>
        <end position="121"/>
    </location>
</feature>
<organism evidence="6 7">
    <name type="scientific">Desulfofarcimen acetoxidans (strain ATCC 49208 / DSM 771 / KCTC 5769 / VKM B-1644 / 5575)</name>
    <name type="common">Desulfotomaculum acetoxidans</name>
    <dbReference type="NCBI Taxonomy" id="485916"/>
    <lineage>
        <taxon>Bacteria</taxon>
        <taxon>Bacillati</taxon>
        <taxon>Bacillota</taxon>
        <taxon>Clostridia</taxon>
        <taxon>Eubacteriales</taxon>
        <taxon>Peptococcaceae</taxon>
        <taxon>Desulfofarcimen</taxon>
    </lineage>
</organism>
<dbReference type="Pfam" id="PF13545">
    <property type="entry name" value="HTH_Crp_2"/>
    <property type="match status" value="1"/>
</dbReference>
<dbReference type="InterPro" id="IPR050397">
    <property type="entry name" value="Env_Response_Regulators"/>
</dbReference>
<dbReference type="InterPro" id="IPR014710">
    <property type="entry name" value="RmlC-like_jellyroll"/>
</dbReference>
<dbReference type="SMART" id="SM00419">
    <property type="entry name" value="HTH_CRP"/>
    <property type="match status" value="1"/>
</dbReference>
<accession>C8W2K0</accession>
<dbReference type="HOGENOM" id="CLU_075053_3_2_9"/>
<dbReference type="InterPro" id="IPR036390">
    <property type="entry name" value="WH_DNA-bd_sf"/>
</dbReference>
<proteinExistence type="predicted"/>
<reference evidence="6 7" key="1">
    <citation type="journal article" date="2009" name="Stand. Genomic Sci.">
        <title>Complete genome sequence of Desulfotomaculum acetoxidans type strain (5575).</title>
        <authorList>
            <person name="Spring S."/>
            <person name="Lapidus A."/>
            <person name="Schroder M."/>
            <person name="Gleim D."/>
            <person name="Sims D."/>
            <person name="Meincke L."/>
            <person name="Glavina Del Rio T."/>
            <person name="Tice H."/>
            <person name="Copeland A."/>
            <person name="Cheng J.F."/>
            <person name="Lucas S."/>
            <person name="Chen F."/>
            <person name="Nolan M."/>
            <person name="Bruce D."/>
            <person name="Goodwin L."/>
            <person name="Pitluck S."/>
            <person name="Ivanova N."/>
            <person name="Mavromatis K."/>
            <person name="Mikhailova N."/>
            <person name="Pati A."/>
            <person name="Chen A."/>
            <person name="Palaniappan K."/>
            <person name="Land M."/>
            <person name="Hauser L."/>
            <person name="Chang Y.J."/>
            <person name="Jeffries C.D."/>
            <person name="Chain P."/>
            <person name="Saunders E."/>
            <person name="Brettin T."/>
            <person name="Detter J.C."/>
            <person name="Goker M."/>
            <person name="Bristow J."/>
            <person name="Eisen J.A."/>
            <person name="Markowitz V."/>
            <person name="Hugenholtz P."/>
            <person name="Kyrpides N.C."/>
            <person name="Klenk H.P."/>
            <person name="Han C."/>
        </authorList>
    </citation>
    <scope>NUCLEOTIDE SEQUENCE [LARGE SCALE GENOMIC DNA]</scope>
    <source>
        <strain evidence="7">ATCC 49208 / DSM 771 / VKM B-1644</strain>
    </source>
</reference>
<dbReference type="GO" id="GO:0003700">
    <property type="term" value="F:DNA-binding transcription factor activity"/>
    <property type="evidence" value="ECO:0007669"/>
    <property type="project" value="TreeGrafter"/>
</dbReference>
<dbReference type="InterPro" id="IPR000595">
    <property type="entry name" value="cNMP-bd_dom"/>
</dbReference>
<protein>
    <submittedName>
        <fullName evidence="6">Transcriptional regulator, Crp/Fnr family</fullName>
    </submittedName>
</protein>
<keyword evidence="7" id="KW-1185">Reference proteome</keyword>
<dbReference type="GO" id="GO:0003677">
    <property type="term" value="F:DNA binding"/>
    <property type="evidence" value="ECO:0007669"/>
    <property type="project" value="UniProtKB-KW"/>
</dbReference>
<evidence type="ECO:0000256" key="1">
    <source>
        <dbReference type="ARBA" id="ARBA00023015"/>
    </source>
</evidence>
<dbReference type="SUPFAM" id="SSF51206">
    <property type="entry name" value="cAMP-binding domain-like"/>
    <property type="match status" value="1"/>
</dbReference>
<dbReference type="EMBL" id="CP001720">
    <property type="protein sequence ID" value="ACV63684.1"/>
    <property type="molecule type" value="Genomic_DNA"/>
</dbReference>
<dbReference type="PROSITE" id="PS50042">
    <property type="entry name" value="CNMP_BINDING_3"/>
    <property type="match status" value="1"/>
</dbReference>
<keyword evidence="3" id="KW-0804">Transcription</keyword>
<evidence type="ECO:0000256" key="2">
    <source>
        <dbReference type="ARBA" id="ARBA00023125"/>
    </source>
</evidence>
<dbReference type="InterPro" id="IPR036388">
    <property type="entry name" value="WH-like_DNA-bd_sf"/>
</dbReference>
<evidence type="ECO:0000259" key="5">
    <source>
        <dbReference type="PROSITE" id="PS51063"/>
    </source>
</evidence>
<dbReference type="PANTHER" id="PTHR24567">
    <property type="entry name" value="CRP FAMILY TRANSCRIPTIONAL REGULATORY PROTEIN"/>
    <property type="match status" value="1"/>
</dbReference>
<evidence type="ECO:0000313" key="7">
    <source>
        <dbReference type="Proteomes" id="UP000002217"/>
    </source>
</evidence>
<dbReference type="GO" id="GO:0005829">
    <property type="term" value="C:cytosol"/>
    <property type="evidence" value="ECO:0007669"/>
    <property type="project" value="TreeGrafter"/>
</dbReference>
<evidence type="ECO:0000256" key="3">
    <source>
        <dbReference type="ARBA" id="ARBA00023163"/>
    </source>
</evidence>
<dbReference type="AlphaFoldDB" id="C8W2K0"/>
<dbReference type="Proteomes" id="UP000002217">
    <property type="component" value="Chromosome"/>
</dbReference>
<feature type="domain" description="HTH crp-type" evidence="5">
    <location>
        <begin position="152"/>
        <end position="225"/>
    </location>
</feature>
<keyword evidence="1" id="KW-0805">Transcription regulation</keyword>
<dbReference type="Gene3D" id="2.60.120.10">
    <property type="entry name" value="Jelly Rolls"/>
    <property type="match status" value="1"/>
</dbReference>
<sequence length="232" mass="26243">MKDTKNTELIENNNNMDTLVLEEEETKAIMQTGLKINYPKGHVIFSAGDKANQIYYIESGYVKIYRLNADGRKVNVGSLRNPGEIMGIAETLYETERTCFAGTMTDAVLYVVTYKDFLKLMTDHHYLSIKVAKLLGTRMREAESIIHELVCWQVPGRLALMLLKIGERCGINTENGTLIKLRLTHEEIANMIGTSRQTVTSLINTFKQEQSITVEGKDIKIVNPNKLANWVV</sequence>
<dbReference type="InterPro" id="IPR018490">
    <property type="entry name" value="cNMP-bd_dom_sf"/>
</dbReference>
<dbReference type="InterPro" id="IPR012318">
    <property type="entry name" value="HTH_CRP"/>
</dbReference>
<dbReference type="RefSeq" id="WP_015758376.1">
    <property type="nucleotide sequence ID" value="NC_013216.1"/>
</dbReference>
<name>C8W2K0_DESAS</name>
<dbReference type="SMART" id="SM00100">
    <property type="entry name" value="cNMP"/>
    <property type="match status" value="1"/>
</dbReference>
<evidence type="ECO:0000313" key="6">
    <source>
        <dbReference type="EMBL" id="ACV63684.1"/>
    </source>
</evidence>
<dbReference type="eggNOG" id="COG0664">
    <property type="taxonomic scope" value="Bacteria"/>
</dbReference>
<dbReference type="PROSITE" id="PS51063">
    <property type="entry name" value="HTH_CRP_2"/>
    <property type="match status" value="1"/>
</dbReference>
<evidence type="ECO:0000259" key="4">
    <source>
        <dbReference type="PROSITE" id="PS50042"/>
    </source>
</evidence>